<dbReference type="SUPFAM" id="SSF53738">
    <property type="entry name" value="Phosphoglucomutase, first 3 domains"/>
    <property type="match status" value="3"/>
</dbReference>
<feature type="domain" description="Alpha-D-phosphohexomutase alpha/beta/alpha" evidence="14">
    <location>
        <begin position="257"/>
        <end position="366"/>
    </location>
</feature>
<dbReference type="EC" id="5.4.2.8" evidence="5"/>
<evidence type="ECO:0000256" key="8">
    <source>
        <dbReference type="ARBA" id="ARBA00022842"/>
    </source>
</evidence>
<evidence type="ECO:0000256" key="5">
    <source>
        <dbReference type="ARBA" id="ARBA00012730"/>
    </source>
</evidence>
<organism evidence="15 16">
    <name type="scientific">Ectothiorhodospira marina</name>
    <dbReference type="NCBI Taxonomy" id="1396821"/>
    <lineage>
        <taxon>Bacteria</taxon>
        <taxon>Pseudomonadati</taxon>
        <taxon>Pseudomonadota</taxon>
        <taxon>Gammaproteobacteria</taxon>
        <taxon>Chromatiales</taxon>
        <taxon>Ectothiorhodospiraceae</taxon>
        <taxon>Ectothiorhodospira</taxon>
    </lineage>
</organism>
<evidence type="ECO:0000259" key="13">
    <source>
        <dbReference type="Pfam" id="PF02879"/>
    </source>
</evidence>
<dbReference type="InterPro" id="IPR016066">
    <property type="entry name" value="A-D-PHexomutase_CS"/>
</dbReference>
<dbReference type="Gene3D" id="3.30.310.50">
    <property type="entry name" value="Alpha-D-phosphohexomutase, C-terminal domain"/>
    <property type="match status" value="1"/>
</dbReference>
<feature type="domain" description="Alpha-D-phosphohexomutase C-terminal" evidence="11">
    <location>
        <begin position="400"/>
        <end position="453"/>
    </location>
</feature>
<dbReference type="Gene3D" id="3.40.120.10">
    <property type="entry name" value="Alpha-D-Glucose-1,6-Bisphosphate, subunit A, domain 3"/>
    <property type="match status" value="3"/>
</dbReference>
<evidence type="ECO:0000256" key="7">
    <source>
        <dbReference type="ARBA" id="ARBA00022723"/>
    </source>
</evidence>
<evidence type="ECO:0000256" key="9">
    <source>
        <dbReference type="ARBA" id="ARBA00023235"/>
    </source>
</evidence>
<comment type="catalytic activity">
    <reaction evidence="1">
        <text>alpha-D-mannose 1-phosphate = D-mannose 6-phosphate</text>
        <dbReference type="Rhea" id="RHEA:11140"/>
        <dbReference type="ChEBI" id="CHEBI:58409"/>
        <dbReference type="ChEBI" id="CHEBI:58735"/>
        <dbReference type="EC" id="5.4.2.8"/>
    </reaction>
</comment>
<keyword evidence="7 10" id="KW-0479">Metal-binding</keyword>
<dbReference type="GO" id="GO:0005975">
    <property type="term" value="P:carbohydrate metabolic process"/>
    <property type="evidence" value="ECO:0007669"/>
    <property type="project" value="InterPro"/>
</dbReference>
<protein>
    <recommendedName>
        <fullName evidence="5">phosphomannomutase</fullName>
        <ecNumber evidence="5">5.4.2.8</ecNumber>
    </recommendedName>
</protein>
<dbReference type="CDD" id="cd03089">
    <property type="entry name" value="PMM_PGM"/>
    <property type="match status" value="1"/>
</dbReference>
<proteinExistence type="inferred from homology"/>
<keyword evidence="16" id="KW-1185">Reference proteome</keyword>
<evidence type="ECO:0000256" key="6">
    <source>
        <dbReference type="ARBA" id="ARBA00022553"/>
    </source>
</evidence>
<evidence type="ECO:0000256" key="10">
    <source>
        <dbReference type="RuleBase" id="RU004326"/>
    </source>
</evidence>
<comment type="cofactor">
    <cofactor evidence="2">
        <name>Mg(2+)</name>
        <dbReference type="ChEBI" id="CHEBI:18420"/>
    </cofactor>
</comment>
<dbReference type="Pfam" id="PF00408">
    <property type="entry name" value="PGM_PMM_IV"/>
    <property type="match status" value="1"/>
</dbReference>
<dbReference type="Pfam" id="PF02880">
    <property type="entry name" value="PGM_PMM_III"/>
    <property type="match status" value="1"/>
</dbReference>
<dbReference type="SUPFAM" id="SSF55957">
    <property type="entry name" value="Phosphoglucomutase, C-terminal domain"/>
    <property type="match status" value="1"/>
</dbReference>
<accession>A0A1H7JAX5</accession>
<name>A0A1H7JAX5_9GAMM</name>
<evidence type="ECO:0000313" key="16">
    <source>
        <dbReference type="Proteomes" id="UP000199256"/>
    </source>
</evidence>
<evidence type="ECO:0000256" key="3">
    <source>
        <dbReference type="ARBA" id="ARBA00004699"/>
    </source>
</evidence>
<comment type="similarity">
    <text evidence="4 10">Belongs to the phosphohexose mutase family.</text>
</comment>
<evidence type="ECO:0000256" key="1">
    <source>
        <dbReference type="ARBA" id="ARBA00000586"/>
    </source>
</evidence>
<dbReference type="InterPro" id="IPR005845">
    <property type="entry name" value="A-D-PHexomutase_a/b/a-II"/>
</dbReference>
<evidence type="ECO:0000313" key="15">
    <source>
        <dbReference type="EMBL" id="SEK71502.1"/>
    </source>
</evidence>
<keyword evidence="6" id="KW-0597">Phosphoprotein</keyword>
<feature type="domain" description="Alpha-D-phosphohexomutase alpha/beta/alpha" evidence="12">
    <location>
        <begin position="9"/>
        <end position="137"/>
    </location>
</feature>
<dbReference type="InterPro" id="IPR016055">
    <property type="entry name" value="A-D-PHexomutase_a/b/a-I/II/III"/>
</dbReference>
<dbReference type="GO" id="GO:0004615">
    <property type="term" value="F:phosphomannomutase activity"/>
    <property type="evidence" value="ECO:0007669"/>
    <property type="project" value="UniProtKB-EC"/>
</dbReference>
<evidence type="ECO:0000259" key="11">
    <source>
        <dbReference type="Pfam" id="PF00408"/>
    </source>
</evidence>
<evidence type="ECO:0000256" key="2">
    <source>
        <dbReference type="ARBA" id="ARBA00001946"/>
    </source>
</evidence>
<dbReference type="InterPro" id="IPR005846">
    <property type="entry name" value="A-D-PHexomutase_a/b/a-III"/>
</dbReference>
<dbReference type="Pfam" id="PF02879">
    <property type="entry name" value="PGM_PMM_II"/>
    <property type="match status" value="1"/>
</dbReference>
<evidence type="ECO:0000259" key="12">
    <source>
        <dbReference type="Pfam" id="PF02878"/>
    </source>
</evidence>
<comment type="pathway">
    <text evidence="3">Nucleotide-sugar biosynthesis; GDP-alpha-D-mannose biosynthesis; alpha-D-mannose 1-phosphate from D-fructose 6-phosphate: step 2/2.</text>
</comment>
<gene>
    <name evidence="15" type="ORF">SAMN05444515_104129</name>
</gene>
<dbReference type="Pfam" id="PF02878">
    <property type="entry name" value="PGM_PMM_I"/>
    <property type="match status" value="1"/>
</dbReference>
<sequence length="466" mass="50672">MSFQVSPSIFRAYDIRGVVEAGLDPGVARAVGRAYGAEAREQGGTRVAVGRDGRLSSPALEAALVEGLMAAGLEVILLGCVPTPVTYFAALERADGNGVMVTGSHNPPRYNGFKLMLGGRTLHRETVQRLRRRIADDRLPKGPGGRCSGAEVTQAYLQRLCKDIHLQRPLAVAVDCGNGAASDVAPEVYRRLGCRVEPLFCRVDGHFPNHHPDPSRPENLAHLADIVQRQGLDLGLAFDGDGDRLGVVDGEGRIHWPDRLMMCFADDVLACHPGAGVVFDVKCTRHLTDEVRRLGGVPEMWCTGHSLLKARMEETGALLAGEMSGHIFFRDRWLGVDDALYAGARLLEWLSRDERPPARVLDDLPQGCHTPEILVSPEGVEEAHDVFMARLLEAVEGRDTLDGGAITRIDGLRVDFPDGWGLVRASNTTPCLTLRFEGDTPEALARIQARFRALVHQVDAALGLPF</sequence>
<dbReference type="PRINTS" id="PR00509">
    <property type="entry name" value="PGMPMM"/>
</dbReference>
<dbReference type="RefSeq" id="WP_090251918.1">
    <property type="nucleotide sequence ID" value="NZ_FOAA01000004.1"/>
</dbReference>
<dbReference type="EMBL" id="FOAA01000004">
    <property type="protein sequence ID" value="SEK71502.1"/>
    <property type="molecule type" value="Genomic_DNA"/>
</dbReference>
<keyword evidence="9" id="KW-0413">Isomerase</keyword>
<dbReference type="PANTHER" id="PTHR43771">
    <property type="entry name" value="PHOSPHOMANNOMUTASE"/>
    <property type="match status" value="1"/>
</dbReference>
<dbReference type="STRING" id="1396821.SAMN05444515_104129"/>
<dbReference type="PANTHER" id="PTHR43771:SF2">
    <property type="entry name" value="PHOSPHOMANNOMUTASE_PHOSPHOGLUCOMUTASE"/>
    <property type="match status" value="1"/>
</dbReference>
<evidence type="ECO:0000256" key="4">
    <source>
        <dbReference type="ARBA" id="ARBA00010231"/>
    </source>
</evidence>
<evidence type="ECO:0000259" key="14">
    <source>
        <dbReference type="Pfam" id="PF02880"/>
    </source>
</evidence>
<feature type="domain" description="Alpha-D-phosphohexomutase alpha/beta/alpha" evidence="13">
    <location>
        <begin position="156"/>
        <end position="252"/>
    </location>
</feature>
<keyword evidence="8 10" id="KW-0460">Magnesium</keyword>
<dbReference type="GO" id="GO:0000287">
    <property type="term" value="F:magnesium ion binding"/>
    <property type="evidence" value="ECO:0007669"/>
    <property type="project" value="InterPro"/>
</dbReference>
<dbReference type="InterPro" id="IPR005844">
    <property type="entry name" value="A-D-PHexomutase_a/b/a-I"/>
</dbReference>
<dbReference type="InterPro" id="IPR005841">
    <property type="entry name" value="Alpha-D-phosphohexomutase_SF"/>
</dbReference>
<dbReference type="InterPro" id="IPR036900">
    <property type="entry name" value="A-D-PHexomutase_C_sf"/>
</dbReference>
<dbReference type="PROSITE" id="PS00710">
    <property type="entry name" value="PGM_PMM"/>
    <property type="match status" value="1"/>
</dbReference>
<dbReference type="OrthoDB" id="9803322at2"/>
<dbReference type="AlphaFoldDB" id="A0A1H7JAX5"/>
<dbReference type="InterPro" id="IPR005843">
    <property type="entry name" value="A-D-PHexomutase_C"/>
</dbReference>
<reference evidence="16" key="1">
    <citation type="submission" date="2016-10" db="EMBL/GenBank/DDBJ databases">
        <authorList>
            <person name="Varghese N."/>
            <person name="Submissions S."/>
        </authorList>
    </citation>
    <scope>NUCLEOTIDE SEQUENCE [LARGE SCALE GENOMIC DNA]</scope>
    <source>
        <strain evidence="16">DSM 241</strain>
    </source>
</reference>
<dbReference type="Proteomes" id="UP000199256">
    <property type="component" value="Unassembled WGS sequence"/>
</dbReference>